<dbReference type="Proteomes" id="UP001178507">
    <property type="component" value="Unassembled WGS sequence"/>
</dbReference>
<reference evidence="2" key="1">
    <citation type="submission" date="2023-08" db="EMBL/GenBank/DDBJ databases">
        <authorList>
            <person name="Chen Y."/>
            <person name="Shah S."/>
            <person name="Dougan E. K."/>
            <person name="Thang M."/>
            <person name="Chan C."/>
        </authorList>
    </citation>
    <scope>NUCLEOTIDE SEQUENCE</scope>
</reference>
<gene>
    <name evidence="2" type="ORF">EVOR1521_LOCUS19774</name>
</gene>
<dbReference type="AlphaFoldDB" id="A0AA36IYQ3"/>
<keyword evidence="1" id="KW-0175">Coiled coil</keyword>
<organism evidence="2 3">
    <name type="scientific">Effrenium voratum</name>
    <dbReference type="NCBI Taxonomy" id="2562239"/>
    <lineage>
        <taxon>Eukaryota</taxon>
        <taxon>Sar</taxon>
        <taxon>Alveolata</taxon>
        <taxon>Dinophyceae</taxon>
        <taxon>Suessiales</taxon>
        <taxon>Symbiodiniaceae</taxon>
        <taxon>Effrenium</taxon>
    </lineage>
</organism>
<evidence type="ECO:0000313" key="2">
    <source>
        <dbReference type="EMBL" id="CAJ1395325.1"/>
    </source>
</evidence>
<evidence type="ECO:0000256" key="1">
    <source>
        <dbReference type="SAM" id="Coils"/>
    </source>
</evidence>
<dbReference type="EMBL" id="CAUJNA010003124">
    <property type="protein sequence ID" value="CAJ1395325.1"/>
    <property type="molecule type" value="Genomic_DNA"/>
</dbReference>
<accession>A0AA36IYQ3</accession>
<feature type="coiled-coil region" evidence="1">
    <location>
        <begin position="52"/>
        <end position="106"/>
    </location>
</feature>
<comment type="caution">
    <text evidence="2">The sequence shown here is derived from an EMBL/GenBank/DDBJ whole genome shotgun (WGS) entry which is preliminary data.</text>
</comment>
<name>A0AA36IYQ3_9DINO</name>
<protein>
    <submittedName>
        <fullName evidence="2">Uncharacterized protein</fullName>
    </submittedName>
</protein>
<proteinExistence type="predicted"/>
<evidence type="ECO:0000313" key="3">
    <source>
        <dbReference type="Proteomes" id="UP001178507"/>
    </source>
</evidence>
<sequence length="198" mass="22298">MATEFQRARQSLSCLEESLAVLTGDEAEAEGKAEHQDWVLLTGCCAAERCILEEERKAFLDAEEQLALLDQLTVKMRRKCAAHTELEQLQAQMHAQKLDREVAQRVAELQSIAIYGHSFVEKVRELLSRFDAAKERFRSQVVPRLAGASTWLERVGAATSLLRHPDEVPHCEDPPEAAVVASCEADEVLCSERRKRQE</sequence>
<keyword evidence="3" id="KW-1185">Reference proteome</keyword>